<dbReference type="GO" id="GO:0005975">
    <property type="term" value="P:carbohydrate metabolic process"/>
    <property type="evidence" value="ECO:0007669"/>
    <property type="project" value="InterPro"/>
</dbReference>
<evidence type="ECO:0000313" key="4">
    <source>
        <dbReference type="EMBL" id="HIX76593.1"/>
    </source>
</evidence>
<keyword evidence="2" id="KW-0326">Glycosidase</keyword>
<dbReference type="Gene3D" id="3.20.20.80">
    <property type="entry name" value="Glycosidases"/>
    <property type="match status" value="1"/>
</dbReference>
<gene>
    <name evidence="4" type="ORF">H9734_03210</name>
</gene>
<evidence type="ECO:0000256" key="2">
    <source>
        <dbReference type="ARBA" id="ARBA00023295"/>
    </source>
</evidence>
<reference evidence="4" key="1">
    <citation type="journal article" date="2021" name="PeerJ">
        <title>Extensive microbial diversity within the chicken gut microbiome revealed by metagenomics and culture.</title>
        <authorList>
            <person name="Gilroy R."/>
            <person name="Ravi A."/>
            <person name="Getino M."/>
            <person name="Pursley I."/>
            <person name="Horton D.L."/>
            <person name="Alikhan N.F."/>
            <person name="Baker D."/>
            <person name="Gharbi K."/>
            <person name="Hall N."/>
            <person name="Watson M."/>
            <person name="Adriaenssens E.M."/>
            <person name="Foster-Nyarko E."/>
            <person name="Jarju S."/>
            <person name="Secka A."/>
            <person name="Antonio M."/>
            <person name="Oren A."/>
            <person name="Chaudhuri R.R."/>
            <person name="La Ragione R."/>
            <person name="Hildebrand F."/>
            <person name="Pallen M.J."/>
        </authorList>
    </citation>
    <scope>NUCLEOTIDE SEQUENCE</scope>
    <source>
        <strain evidence="4">CHK183-1962</strain>
    </source>
</reference>
<dbReference type="InterPro" id="IPR017853">
    <property type="entry name" value="GH"/>
</dbReference>
<dbReference type="InterPro" id="IPR006048">
    <property type="entry name" value="A-amylase/branching_C"/>
</dbReference>
<proteinExistence type="predicted"/>
<evidence type="ECO:0000256" key="1">
    <source>
        <dbReference type="ARBA" id="ARBA00022801"/>
    </source>
</evidence>
<dbReference type="SUPFAM" id="SSF51011">
    <property type="entry name" value="Glycosyl hydrolase domain"/>
    <property type="match status" value="1"/>
</dbReference>
<dbReference type="SMART" id="SM00642">
    <property type="entry name" value="Aamy"/>
    <property type="match status" value="1"/>
</dbReference>
<organism evidence="4 5">
    <name type="scientific">Candidatus Fusicatenibacter merdavium</name>
    <dbReference type="NCBI Taxonomy" id="2838600"/>
    <lineage>
        <taxon>Bacteria</taxon>
        <taxon>Bacillati</taxon>
        <taxon>Bacillota</taxon>
        <taxon>Clostridia</taxon>
        <taxon>Lachnospirales</taxon>
        <taxon>Lachnospiraceae</taxon>
        <taxon>Fusicatenibacter</taxon>
    </lineage>
</organism>
<feature type="domain" description="Glycosyl hydrolase family 13 catalytic" evidence="3">
    <location>
        <begin position="28"/>
        <end position="365"/>
    </location>
</feature>
<dbReference type="Pfam" id="PF02806">
    <property type="entry name" value="Alpha-amylase_C"/>
    <property type="match status" value="1"/>
</dbReference>
<comment type="caution">
    <text evidence="4">The sequence shown here is derived from an EMBL/GenBank/DDBJ whole genome shotgun (WGS) entry which is preliminary data.</text>
</comment>
<dbReference type="CDD" id="cd11353">
    <property type="entry name" value="AmyAc_euk_bac_CMD_like"/>
    <property type="match status" value="1"/>
</dbReference>
<evidence type="ECO:0000259" key="3">
    <source>
        <dbReference type="SMART" id="SM00642"/>
    </source>
</evidence>
<dbReference type="InterPro" id="IPR013780">
    <property type="entry name" value="Glyco_hydro_b"/>
</dbReference>
<dbReference type="SUPFAM" id="SSF51445">
    <property type="entry name" value="(Trans)glycosidases"/>
    <property type="match status" value="1"/>
</dbReference>
<sequence length="451" mass="52413">MAPWYEAAEFYHIYPLGLCGAPARNEQEEVTHRFDLLNEWLEHAADLGFTAIYIGPLFESTTHGYDTRDYRTVDRRLGDNEDFRKFVAHAHELGVKIVVDGVFNHTGREFFAFRDIQEKREASRYCGWYKGVWFGGNTCYNDGFSYEAWRNCFELVNLNLQNQEVRDYLLDVIRFWIDEFDIDGIRLDCADCLDFGFMEQMRAATEEKKKDFWLMGEVIHGDYGRYIQDGKKLLHSVTNYELHKGLYSGHNDHNYFEIAHTIRREFDENGGIYRGMKLYSFVDNHDVDRIASKLNEEDHLIPVHALLYFLPGIPSVYYGSEFGISGKKEGSSDAPLRPALDLQELEKDAPHPELEQWIRKLSEIRKKHPACVEGNYRELLLTNRQYAFCRYSDSDYLLIAVNNDSQEAQVQIPVDRKDTYTDAQTGDEYLPENGKVSITLPPCGCVLLERS</sequence>
<dbReference type="PANTHER" id="PTHR10357">
    <property type="entry name" value="ALPHA-AMYLASE FAMILY MEMBER"/>
    <property type="match status" value="1"/>
</dbReference>
<dbReference type="Pfam" id="PF00128">
    <property type="entry name" value="Alpha-amylase"/>
    <property type="match status" value="1"/>
</dbReference>
<dbReference type="InterPro" id="IPR006047">
    <property type="entry name" value="GH13_cat_dom"/>
</dbReference>
<dbReference type="GO" id="GO:0016798">
    <property type="term" value="F:hydrolase activity, acting on glycosyl bonds"/>
    <property type="evidence" value="ECO:0007669"/>
    <property type="project" value="UniProtKB-KW"/>
</dbReference>
<accession>A0A9D1XBS8</accession>
<protein>
    <submittedName>
        <fullName evidence="4">Alpha-glucosidase C-terminal domain-containing protein</fullName>
    </submittedName>
</protein>
<evidence type="ECO:0000313" key="5">
    <source>
        <dbReference type="Proteomes" id="UP000886890"/>
    </source>
</evidence>
<name>A0A9D1XBS8_9FIRM</name>
<keyword evidence="1" id="KW-0378">Hydrolase</keyword>
<dbReference type="Proteomes" id="UP000886890">
    <property type="component" value="Unassembled WGS sequence"/>
</dbReference>
<dbReference type="EMBL" id="DXEK01000051">
    <property type="protein sequence ID" value="HIX76593.1"/>
    <property type="molecule type" value="Genomic_DNA"/>
</dbReference>
<dbReference type="PANTHER" id="PTHR10357:SF210">
    <property type="entry name" value="MALTODEXTRIN GLUCOSIDASE"/>
    <property type="match status" value="1"/>
</dbReference>
<reference evidence="4" key="2">
    <citation type="submission" date="2021-04" db="EMBL/GenBank/DDBJ databases">
        <authorList>
            <person name="Gilroy R."/>
        </authorList>
    </citation>
    <scope>NUCLEOTIDE SEQUENCE</scope>
    <source>
        <strain evidence="4">CHK183-1962</strain>
    </source>
</reference>
<dbReference type="Gene3D" id="2.60.40.1180">
    <property type="entry name" value="Golgi alpha-mannosidase II"/>
    <property type="match status" value="1"/>
</dbReference>
<dbReference type="AlphaFoldDB" id="A0A9D1XBS8"/>